<feature type="region of interest" description="Disordered" evidence="1">
    <location>
        <begin position="1"/>
        <end position="22"/>
    </location>
</feature>
<dbReference type="AlphaFoldDB" id="A0A1D1UJ55"/>
<proteinExistence type="predicted"/>
<name>A0A1D1UJ55_RAMVA</name>
<evidence type="ECO:0000313" key="2">
    <source>
        <dbReference type="EMBL" id="GAU89471.1"/>
    </source>
</evidence>
<comment type="caution">
    <text evidence="2">The sequence shown here is derived from an EMBL/GenBank/DDBJ whole genome shotgun (WGS) entry which is preliminary data.</text>
</comment>
<evidence type="ECO:0000313" key="3">
    <source>
        <dbReference type="Proteomes" id="UP000186922"/>
    </source>
</evidence>
<organism evidence="2 3">
    <name type="scientific">Ramazzottius varieornatus</name>
    <name type="common">Water bear</name>
    <name type="synonym">Tardigrade</name>
    <dbReference type="NCBI Taxonomy" id="947166"/>
    <lineage>
        <taxon>Eukaryota</taxon>
        <taxon>Metazoa</taxon>
        <taxon>Ecdysozoa</taxon>
        <taxon>Tardigrada</taxon>
        <taxon>Eutardigrada</taxon>
        <taxon>Parachela</taxon>
        <taxon>Hypsibioidea</taxon>
        <taxon>Ramazzottiidae</taxon>
        <taxon>Ramazzottius</taxon>
    </lineage>
</organism>
<dbReference type="EMBL" id="BDGG01000001">
    <property type="protein sequence ID" value="GAU89471.1"/>
    <property type="molecule type" value="Genomic_DNA"/>
</dbReference>
<gene>
    <name evidence="2" type="primary">RvY_02020</name>
    <name evidence="2" type="synonym">RvY_02020.2</name>
    <name evidence="2" type="ORF">RvY_02020-2</name>
</gene>
<protein>
    <submittedName>
        <fullName evidence="2">Uncharacterized protein</fullName>
    </submittedName>
</protein>
<dbReference type="Proteomes" id="UP000186922">
    <property type="component" value="Unassembled WGS sequence"/>
</dbReference>
<accession>A0A1D1UJ55</accession>
<reference evidence="2 3" key="1">
    <citation type="journal article" date="2016" name="Nat. Commun.">
        <title>Extremotolerant tardigrade genome and improved radiotolerance of human cultured cells by tardigrade-unique protein.</title>
        <authorList>
            <person name="Hashimoto T."/>
            <person name="Horikawa D.D."/>
            <person name="Saito Y."/>
            <person name="Kuwahara H."/>
            <person name="Kozuka-Hata H."/>
            <person name="Shin-I T."/>
            <person name="Minakuchi Y."/>
            <person name="Ohishi K."/>
            <person name="Motoyama A."/>
            <person name="Aizu T."/>
            <person name="Enomoto A."/>
            <person name="Kondo K."/>
            <person name="Tanaka S."/>
            <person name="Hara Y."/>
            <person name="Koshikawa S."/>
            <person name="Sagara H."/>
            <person name="Miura T."/>
            <person name="Yokobori S."/>
            <person name="Miyagawa K."/>
            <person name="Suzuki Y."/>
            <person name="Kubo T."/>
            <person name="Oyama M."/>
            <person name="Kohara Y."/>
            <person name="Fujiyama A."/>
            <person name="Arakawa K."/>
            <person name="Katayama T."/>
            <person name="Toyoda A."/>
            <person name="Kunieda T."/>
        </authorList>
    </citation>
    <scope>NUCLEOTIDE SEQUENCE [LARGE SCALE GENOMIC DNA]</scope>
    <source>
        <strain evidence="2 3">YOKOZUNA-1</strain>
    </source>
</reference>
<evidence type="ECO:0000256" key="1">
    <source>
        <dbReference type="SAM" id="MobiDB-lite"/>
    </source>
</evidence>
<sequence length="83" mass="9145">MKESGIRPGRNRQVSGDSPMNDFRGQLFLEFVGKDFRCVFENSSTNSNLDSCQALHDAQHYENDAEHLTVTARPSGGVGTQAN</sequence>
<keyword evidence="3" id="KW-1185">Reference proteome</keyword>